<dbReference type="PROSITE" id="PS00136">
    <property type="entry name" value="SUBTILASE_ASP"/>
    <property type="match status" value="1"/>
</dbReference>
<dbReference type="InterPro" id="IPR023828">
    <property type="entry name" value="Peptidase_S8_Ser-AS"/>
</dbReference>
<comment type="caution">
    <text evidence="14">The sequence shown here is derived from an EMBL/GenBank/DDBJ whole genome shotgun (WGS) entry which is preliminary data.</text>
</comment>
<feature type="domain" description="Fervidolysin-like N-terminal prodomain" evidence="13">
    <location>
        <begin position="87"/>
        <end position="158"/>
    </location>
</feature>
<keyword evidence="7 9" id="KW-0720">Serine protease</keyword>
<protein>
    <submittedName>
        <fullName evidence="14">Peptidase S8</fullName>
    </submittedName>
</protein>
<evidence type="ECO:0000256" key="11">
    <source>
        <dbReference type="SAM" id="Phobius"/>
    </source>
</evidence>
<dbReference type="InterPro" id="IPR023827">
    <property type="entry name" value="Peptidase_S8_Asp-AS"/>
</dbReference>
<dbReference type="GO" id="GO:0005576">
    <property type="term" value="C:extracellular region"/>
    <property type="evidence" value="ECO:0007669"/>
    <property type="project" value="UniProtKB-SubCell"/>
</dbReference>
<dbReference type="PROSITE" id="PS00137">
    <property type="entry name" value="SUBTILASE_HIS"/>
    <property type="match status" value="1"/>
</dbReference>
<feature type="domain" description="Peptidase S8/S53" evidence="12">
    <location>
        <begin position="196"/>
        <end position="439"/>
    </location>
</feature>
<dbReference type="Pfam" id="PF22148">
    <property type="entry name" value="Fervidolysin_NPro-like"/>
    <property type="match status" value="1"/>
</dbReference>
<dbReference type="GO" id="GO:0004252">
    <property type="term" value="F:serine-type endopeptidase activity"/>
    <property type="evidence" value="ECO:0007669"/>
    <property type="project" value="UniProtKB-UniRule"/>
</dbReference>
<evidence type="ECO:0000313" key="15">
    <source>
        <dbReference type="Proteomes" id="UP000306477"/>
    </source>
</evidence>
<feature type="active site" description="Charge relay system" evidence="9">
    <location>
        <position position="237"/>
    </location>
</feature>
<evidence type="ECO:0000256" key="10">
    <source>
        <dbReference type="RuleBase" id="RU003355"/>
    </source>
</evidence>
<feature type="active site" description="Charge relay system" evidence="9">
    <location>
        <position position="204"/>
    </location>
</feature>
<dbReference type="InterPro" id="IPR050131">
    <property type="entry name" value="Peptidase_S8_subtilisin-like"/>
</dbReference>
<accession>A0A4V3V8C2</accession>
<evidence type="ECO:0000256" key="5">
    <source>
        <dbReference type="ARBA" id="ARBA00022670"/>
    </source>
</evidence>
<gene>
    <name evidence="14" type="ORF">E1I69_05055</name>
</gene>
<organism evidence="14 15">
    <name type="scientific">Bacillus timonensis</name>
    <dbReference type="NCBI Taxonomy" id="1033734"/>
    <lineage>
        <taxon>Bacteria</taxon>
        <taxon>Bacillati</taxon>
        <taxon>Bacillota</taxon>
        <taxon>Bacilli</taxon>
        <taxon>Bacillales</taxon>
        <taxon>Bacillaceae</taxon>
        <taxon>Bacillus</taxon>
    </lineage>
</organism>
<dbReference type="PROSITE" id="PS51892">
    <property type="entry name" value="SUBTILASE"/>
    <property type="match status" value="1"/>
</dbReference>
<evidence type="ECO:0000256" key="6">
    <source>
        <dbReference type="ARBA" id="ARBA00022801"/>
    </source>
</evidence>
<keyword evidence="11" id="KW-0812">Transmembrane</keyword>
<evidence type="ECO:0000256" key="2">
    <source>
        <dbReference type="ARBA" id="ARBA00004613"/>
    </source>
</evidence>
<comment type="subcellular location">
    <subcellularLocation>
        <location evidence="2">Secreted</location>
    </subcellularLocation>
</comment>
<evidence type="ECO:0000256" key="4">
    <source>
        <dbReference type="ARBA" id="ARBA00022525"/>
    </source>
</evidence>
<evidence type="ECO:0000259" key="13">
    <source>
        <dbReference type="Pfam" id="PF22148"/>
    </source>
</evidence>
<keyword evidence="6 9" id="KW-0378">Hydrolase</keyword>
<dbReference type="InterPro" id="IPR054399">
    <property type="entry name" value="Fervidolysin-like_N_prodom"/>
</dbReference>
<dbReference type="Gene3D" id="3.40.50.200">
    <property type="entry name" value="Peptidase S8/S53 domain"/>
    <property type="match status" value="1"/>
</dbReference>
<evidence type="ECO:0000256" key="7">
    <source>
        <dbReference type="ARBA" id="ARBA00022825"/>
    </source>
</evidence>
<dbReference type="PRINTS" id="PR00723">
    <property type="entry name" value="SUBTILISIN"/>
</dbReference>
<evidence type="ECO:0000256" key="8">
    <source>
        <dbReference type="ARBA" id="ARBA00022837"/>
    </source>
</evidence>
<evidence type="ECO:0000313" key="14">
    <source>
        <dbReference type="EMBL" id="THE14183.1"/>
    </source>
</evidence>
<dbReference type="InterPro" id="IPR022398">
    <property type="entry name" value="Peptidase_S8_His-AS"/>
</dbReference>
<dbReference type="Pfam" id="PF00082">
    <property type="entry name" value="Peptidase_S8"/>
    <property type="match status" value="1"/>
</dbReference>
<dbReference type="OrthoDB" id="9798386at2"/>
<keyword evidence="4" id="KW-0964">Secreted</keyword>
<dbReference type="RefSeq" id="WP_136378510.1">
    <property type="nucleotide sequence ID" value="NZ_SLUB01000005.1"/>
</dbReference>
<keyword evidence="8" id="KW-0106">Calcium</keyword>
<evidence type="ECO:0000256" key="9">
    <source>
        <dbReference type="PROSITE-ProRule" id="PRU01240"/>
    </source>
</evidence>
<evidence type="ECO:0000259" key="12">
    <source>
        <dbReference type="Pfam" id="PF00082"/>
    </source>
</evidence>
<comment type="cofactor">
    <cofactor evidence="1">
        <name>Ca(2+)</name>
        <dbReference type="ChEBI" id="CHEBI:29108"/>
    </cofactor>
</comment>
<dbReference type="PROSITE" id="PS00138">
    <property type="entry name" value="SUBTILASE_SER"/>
    <property type="match status" value="1"/>
</dbReference>
<reference evidence="14 15" key="1">
    <citation type="journal article" date="2019" name="Indoor Air">
        <title>Impacts of indoor surface finishes on bacterial viability.</title>
        <authorList>
            <person name="Hu J."/>
            <person name="Maamar S.B."/>
            <person name="Glawe A.J."/>
            <person name="Gottel N."/>
            <person name="Gilbert J.A."/>
            <person name="Hartmann E.M."/>
        </authorList>
    </citation>
    <scope>NUCLEOTIDE SEQUENCE [LARGE SCALE GENOMIC DNA]</scope>
    <source>
        <strain evidence="14 15">AF060A6</strain>
    </source>
</reference>
<dbReference type="EMBL" id="SLUB01000005">
    <property type="protein sequence ID" value="THE14183.1"/>
    <property type="molecule type" value="Genomic_DNA"/>
</dbReference>
<dbReference type="InterPro" id="IPR000209">
    <property type="entry name" value="Peptidase_S8/S53_dom"/>
</dbReference>
<keyword evidence="11" id="KW-1133">Transmembrane helix</keyword>
<evidence type="ECO:0000256" key="3">
    <source>
        <dbReference type="ARBA" id="ARBA00011073"/>
    </source>
</evidence>
<keyword evidence="11" id="KW-0472">Membrane</keyword>
<dbReference type="InterPro" id="IPR015500">
    <property type="entry name" value="Peptidase_S8_subtilisin-rel"/>
</dbReference>
<sequence>MWNKKRIAIVALAITIGLTLFVSFSYFNNGDKESPKSFSTPNSSVQLNNETIDTSPQIMNVDSIQLYNNVQKHLDNHKEIDVIDHNGKDKSHYHHHQVIVDFKNHLTQAEIKQIEKDIEGKLLRKLDSSYIFESNNLKTGEMISYFEKNKNVEFAEPNYIMMQNQEHPNDLLYNDFQWNLRMIDSENGWGITQGSDKVKIAIVDTGVDLDHPDLVNRIADGYNVLKDNNVPDDDNGHGTHVAGIIASQTNNHEGTAGITWFNPIMPVKVMGSDGYGSTFDIARGIIWATDHGADVINLSLGNYQGSKLLKRAVEYAYKHDVVMVAASGNDNSSQPSYPSAYPQVLSVAAVDLNGDKAEFSNYGDYIDVAAPGVTIPSTYIDEQYAALSGTSMAAPHVAALAALMRSINPNLSNKEIMDMIKGTSLDLGKAGKDIYFGEGLIDIVQALQQAKQGAESKSG</sequence>
<feature type="transmembrane region" description="Helical" evidence="11">
    <location>
        <begin position="7"/>
        <end position="27"/>
    </location>
</feature>
<comment type="similarity">
    <text evidence="3 9 10">Belongs to the peptidase S8 family.</text>
</comment>
<dbReference type="AlphaFoldDB" id="A0A4V3V8C2"/>
<dbReference type="InterPro" id="IPR034084">
    <property type="entry name" value="Thermitase-like_dom"/>
</dbReference>
<dbReference type="GO" id="GO:0006508">
    <property type="term" value="P:proteolysis"/>
    <property type="evidence" value="ECO:0007669"/>
    <property type="project" value="UniProtKB-KW"/>
</dbReference>
<feature type="active site" description="Charge relay system" evidence="9">
    <location>
        <position position="391"/>
    </location>
</feature>
<dbReference type="InterPro" id="IPR036852">
    <property type="entry name" value="Peptidase_S8/S53_dom_sf"/>
</dbReference>
<name>A0A4V3V8C2_9BACI</name>
<dbReference type="PANTHER" id="PTHR43806">
    <property type="entry name" value="PEPTIDASE S8"/>
    <property type="match status" value="1"/>
</dbReference>
<keyword evidence="5 9" id="KW-0645">Protease</keyword>
<dbReference type="SUPFAM" id="SSF52743">
    <property type="entry name" value="Subtilisin-like"/>
    <property type="match status" value="1"/>
</dbReference>
<dbReference type="Proteomes" id="UP000306477">
    <property type="component" value="Unassembled WGS sequence"/>
</dbReference>
<proteinExistence type="inferred from homology"/>
<dbReference type="STRING" id="1033734.GCA_000285535_01792"/>
<dbReference type="PANTHER" id="PTHR43806:SF11">
    <property type="entry name" value="CEREVISIN-RELATED"/>
    <property type="match status" value="1"/>
</dbReference>
<dbReference type="CDD" id="cd07484">
    <property type="entry name" value="Peptidases_S8_Thermitase_like"/>
    <property type="match status" value="1"/>
</dbReference>
<keyword evidence="15" id="KW-1185">Reference proteome</keyword>
<evidence type="ECO:0000256" key="1">
    <source>
        <dbReference type="ARBA" id="ARBA00001913"/>
    </source>
</evidence>